<sequence>MFIFVLTYQKPLSEVEKYLGMHRTYLDINYKEGHFIASGRQEPRTGGVILCRAATKELALEIMKSDPFYINKVATYDIIEFLPTKYADGFDRFL</sequence>
<dbReference type="InterPro" id="IPR005545">
    <property type="entry name" value="YCII"/>
</dbReference>
<dbReference type="Gene3D" id="3.30.70.1060">
    <property type="entry name" value="Dimeric alpha+beta barrel"/>
    <property type="match status" value="1"/>
</dbReference>
<evidence type="ECO:0000259" key="2">
    <source>
        <dbReference type="Pfam" id="PF03795"/>
    </source>
</evidence>
<reference evidence="3" key="1">
    <citation type="submission" date="2016-04" db="EMBL/GenBank/DDBJ databases">
        <authorList>
            <person name="Evans L.H."/>
            <person name="Alamgir A."/>
            <person name="Owens N."/>
            <person name="Weber N.D."/>
            <person name="Virtaneva K."/>
            <person name="Barbian K."/>
            <person name="Babar A."/>
            <person name="Rosenke K."/>
        </authorList>
    </citation>
    <scope>NUCLEOTIDE SEQUENCE</scope>
    <source>
        <strain evidence="3">86-1</strain>
    </source>
</reference>
<dbReference type="PANTHER" id="PTHR37828">
    <property type="entry name" value="GSR2449 PROTEIN"/>
    <property type="match status" value="1"/>
</dbReference>
<proteinExistence type="inferred from homology"/>
<dbReference type="SUPFAM" id="SSF54909">
    <property type="entry name" value="Dimeric alpha+beta barrel"/>
    <property type="match status" value="1"/>
</dbReference>
<dbReference type="AlphaFoldDB" id="A0A212IT90"/>
<protein>
    <recommendedName>
        <fullName evidence="2">YCII-related domain-containing protein</fullName>
    </recommendedName>
</protein>
<evidence type="ECO:0000313" key="3">
    <source>
        <dbReference type="EMBL" id="SBV90420.1"/>
    </source>
</evidence>
<evidence type="ECO:0000256" key="1">
    <source>
        <dbReference type="ARBA" id="ARBA00007689"/>
    </source>
</evidence>
<organism evidence="3">
    <name type="scientific">uncultured Dysgonomonas sp</name>
    <dbReference type="NCBI Taxonomy" id="206096"/>
    <lineage>
        <taxon>Bacteria</taxon>
        <taxon>Pseudomonadati</taxon>
        <taxon>Bacteroidota</taxon>
        <taxon>Bacteroidia</taxon>
        <taxon>Bacteroidales</taxon>
        <taxon>Dysgonomonadaceae</taxon>
        <taxon>Dysgonomonas</taxon>
        <taxon>environmental samples</taxon>
    </lineage>
</organism>
<dbReference type="EMBL" id="FLUM01000001">
    <property type="protein sequence ID" value="SBV90420.1"/>
    <property type="molecule type" value="Genomic_DNA"/>
</dbReference>
<gene>
    <name evidence="3" type="ORF">KL86DYS1_10053</name>
</gene>
<dbReference type="InterPro" id="IPR011008">
    <property type="entry name" value="Dimeric_a/b-barrel"/>
</dbReference>
<feature type="domain" description="YCII-related" evidence="2">
    <location>
        <begin position="1"/>
        <end position="81"/>
    </location>
</feature>
<dbReference type="RefSeq" id="WP_296937734.1">
    <property type="nucleotide sequence ID" value="NZ_LT599032.1"/>
</dbReference>
<comment type="similarity">
    <text evidence="1">Belongs to the YciI family.</text>
</comment>
<name>A0A212IT90_9BACT</name>
<dbReference type="Pfam" id="PF03795">
    <property type="entry name" value="YCII"/>
    <property type="match status" value="1"/>
</dbReference>
<dbReference type="PANTHER" id="PTHR37828:SF1">
    <property type="entry name" value="YCII-RELATED DOMAIN-CONTAINING PROTEIN"/>
    <property type="match status" value="1"/>
</dbReference>
<accession>A0A212IT90</accession>